<feature type="domain" description="OmpR/PhoB-type" evidence="11">
    <location>
        <begin position="154"/>
        <end position="248"/>
    </location>
</feature>
<dbReference type="Gene3D" id="3.40.50.2300">
    <property type="match status" value="1"/>
</dbReference>
<dbReference type="EMBL" id="FMJD01000005">
    <property type="protein sequence ID" value="SCM74187.1"/>
    <property type="molecule type" value="Genomic_DNA"/>
</dbReference>
<evidence type="ECO:0000256" key="3">
    <source>
        <dbReference type="ARBA" id="ARBA00022553"/>
    </source>
</evidence>
<reference evidence="12" key="1">
    <citation type="submission" date="2016-08" db="EMBL/GenBank/DDBJ databases">
        <authorList>
            <person name="Seilhamer J.J."/>
        </authorList>
    </citation>
    <scope>NUCLEOTIDE SEQUENCE</scope>
    <source>
        <strain evidence="12">86</strain>
    </source>
</reference>
<dbReference type="PANTHER" id="PTHR48111">
    <property type="entry name" value="REGULATOR OF RPOS"/>
    <property type="match status" value="1"/>
</dbReference>
<evidence type="ECO:0000256" key="1">
    <source>
        <dbReference type="ARBA" id="ARBA00004496"/>
    </source>
</evidence>
<gene>
    <name evidence="12" type="primary">qseB</name>
    <name evidence="12" type="ORF">KL86PLE_130121</name>
</gene>
<dbReference type="GO" id="GO:0000156">
    <property type="term" value="F:phosphorelay response regulator activity"/>
    <property type="evidence" value="ECO:0007669"/>
    <property type="project" value="TreeGrafter"/>
</dbReference>
<dbReference type="GO" id="GO:0000976">
    <property type="term" value="F:transcription cis-regulatory region binding"/>
    <property type="evidence" value="ECO:0007669"/>
    <property type="project" value="TreeGrafter"/>
</dbReference>
<feature type="domain" description="Response regulatory" evidence="10">
    <location>
        <begin position="32"/>
        <end position="146"/>
    </location>
</feature>
<keyword evidence="4" id="KW-0902">Two-component regulatory system</keyword>
<feature type="modified residue" description="4-aspartylphosphate" evidence="8">
    <location>
        <position position="81"/>
    </location>
</feature>
<dbReference type="Pfam" id="PF00486">
    <property type="entry name" value="Trans_reg_C"/>
    <property type="match status" value="1"/>
</dbReference>
<organism evidence="12">
    <name type="scientific">uncultured Pleomorphomonas sp</name>
    <dbReference type="NCBI Taxonomy" id="442121"/>
    <lineage>
        <taxon>Bacteria</taxon>
        <taxon>Pseudomonadati</taxon>
        <taxon>Pseudomonadota</taxon>
        <taxon>Alphaproteobacteria</taxon>
        <taxon>Hyphomicrobiales</taxon>
        <taxon>Pleomorphomonadaceae</taxon>
        <taxon>Pleomorphomonas</taxon>
        <taxon>environmental samples</taxon>
    </lineage>
</organism>
<keyword evidence="6 9" id="KW-0238">DNA-binding</keyword>
<keyword evidence="2" id="KW-0963">Cytoplasm</keyword>
<keyword evidence="5" id="KW-0805">Transcription regulation</keyword>
<evidence type="ECO:0000256" key="6">
    <source>
        <dbReference type="ARBA" id="ARBA00023125"/>
    </source>
</evidence>
<evidence type="ECO:0000256" key="7">
    <source>
        <dbReference type="ARBA" id="ARBA00023163"/>
    </source>
</evidence>
<dbReference type="SMART" id="SM00448">
    <property type="entry name" value="REC"/>
    <property type="match status" value="1"/>
</dbReference>
<evidence type="ECO:0000256" key="2">
    <source>
        <dbReference type="ARBA" id="ARBA00022490"/>
    </source>
</evidence>
<dbReference type="PANTHER" id="PTHR48111:SF35">
    <property type="entry name" value="TRANSCRIPTIONAL REGULATORY PROTEIN QSEB"/>
    <property type="match status" value="1"/>
</dbReference>
<dbReference type="GO" id="GO:0005829">
    <property type="term" value="C:cytosol"/>
    <property type="evidence" value="ECO:0007669"/>
    <property type="project" value="TreeGrafter"/>
</dbReference>
<name>A0A212L9M8_9HYPH</name>
<dbReference type="InterPro" id="IPR039420">
    <property type="entry name" value="WalR-like"/>
</dbReference>
<accession>A0A212L9M8</accession>
<evidence type="ECO:0000256" key="9">
    <source>
        <dbReference type="PROSITE-ProRule" id="PRU01091"/>
    </source>
</evidence>
<dbReference type="PROSITE" id="PS50110">
    <property type="entry name" value="RESPONSE_REGULATORY"/>
    <property type="match status" value="1"/>
</dbReference>
<dbReference type="SUPFAM" id="SSF52172">
    <property type="entry name" value="CheY-like"/>
    <property type="match status" value="1"/>
</dbReference>
<evidence type="ECO:0000259" key="10">
    <source>
        <dbReference type="PROSITE" id="PS50110"/>
    </source>
</evidence>
<dbReference type="Gene3D" id="1.10.10.10">
    <property type="entry name" value="Winged helix-like DNA-binding domain superfamily/Winged helix DNA-binding domain"/>
    <property type="match status" value="1"/>
</dbReference>
<dbReference type="AlphaFoldDB" id="A0A212L9M8"/>
<proteinExistence type="predicted"/>
<evidence type="ECO:0000313" key="12">
    <source>
        <dbReference type="EMBL" id="SCM74187.1"/>
    </source>
</evidence>
<protein>
    <submittedName>
        <fullName evidence="12">DNA-binding response regulator in two-component regulatory system with QseC</fullName>
    </submittedName>
</protein>
<evidence type="ECO:0000256" key="5">
    <source>
        <dbReference type="ARBA" id="ARBA00023015"/>
    </source>
</evidence>
<dbReference type="InterPro" id="IPR001789">
    <property type="entry name" value="Sig_transdc_resp-reg_receiver"/>
</dbReference>
<keyword evidence="7" id="KW-0804">Transcription</keyword>
<feature type="DNA-binding region" description="OmpR/PhoB-type" evidence="9">
    <location>
        <begin position="154"/>
        <end position="248"/>
    </location>
</feature>
<evidence type="ECO:0000256" key="4">
    <source>
        <dbReference type="ARBA" id="ARBA00023012"/>
    </source>
</evidence>
<dbReference type="InterPro" id="IPR011006">
    <property type="entry name" value="CheY-like_superfamily"/>
</dbReference>
<dbReference type="FunFam" id="3.40.50.2300:FF:000002">
    <property type="entry name" value="DNA-binding response regulator PhoP"/>
    <property type="match status" value="1"/>
</dbReference>
<dbReference type="GO" id="GO:0006355">
    <property type="term" value="P:regulation of DNA-templated transcription"/>
    <property type="evidence" value="ECO:0007669"/>
    <property type="project" value="InterPro"/>
</dbReference>
<dbReference type="SMART" id="SM00862">
    <property type="entry name" value="Trans_reg_C"/>
    <property type="match status" value="1"/>
</dbReference>
<dbReference type="PROSITE" id="PS51755">
    <property type="entry name" value="OMPR_PHOB"/>
    <property type="match status" value="1"/>
</dbReference>
<dbReference type="Pfam" id="PF00072">
    <property type="entry name" value="Response_reg"/>
    <property type="match status" value="1"/>
</dbReference>
<evidence type="ECO:0000259" key="11">
    <source>
        <dbReference type="PROSITE" id="PS51755"/>
    </source>
</evidence>
<dbReference type="InterPro" id="IPR001867">
    <property type="entry name" value="OmpR/PhoB-type_DNA-bd"/>
</dbReference>
<evidence type="ECO:0000256" key="8">
    <source>
        <dbReference type="PROSITE-ProRule" id="PRU00169"/>
    </source>
</evidence>
<comment type="subcellular location">
    <subcellularLocation>
        <location evidence="1">Cytoplasm</location>
    </subcellularLocation>
</comment>
<dbReference type="CDD" id="cd00383">
    <property type="entry name" value="trans_reg_C"/>
    <property type="match status" value="1"/>
</dbReference>
<sequence>MKASGPGRFKAPSVGNSNSVLSVVCGKGDQLRILLVEDDHILGPSLKRALEKHAYGVDWFSDGDSGLSACDDNEYAVAILDVNLPKMSGFDIVRALRSKANRTPVLFLTALDSIKHRVEGLDGGADDYLVKPFDLDELLARIRALARRRDGRAMTVLVSGDVELDPAALVARKGGEPLHLPAKEFHLLRLLMERAGRYVTKTDIEYALYDAESTTESNTIEVTVYNLRRKLGSTFIKSIRGVGYMVER</sequence>
<dbReference type="Gene3D" id="6.10.250.690">
    <property type="match status" value="1"/>
</dbReference>
<dbReference type="GO" id="GO:0032993">
    <property type="term" value="C:protein-DNA complex"/>
    <property type="evidence" value="ECO:0007669"/>
    <property type="project" value="TreeGrafter"/>
</dbReference>
<keyword evidence="3 8" id="KW-0597">Phosphoprotein</keyword>
<dbReference type="InterPro" id="IPR036388">
    <property type="entry name" value="WH-like_DNA-bd_sf"/>
</dbReference>